<dbReference type="EMBL" id="ACDX02000005">
    <property type="protein sequence ID" value="EFC88876.1"/>
    <property type="molecule type" value="Genomic_DNA"/>
</dbReference>
<organism evidence="1 2">
    <name type="scientific">Neisseria mucosa (strain ATCC 25996 / DSM 4631 / NCTC 10774 / M26)</name>
    <dbReference type="NCBI Taxonomy" id="546266"/>
    <lineage>
        <taxon>Bacteria</taxon>
        <taxon>Pseudomonadati</taxon>
        <taxon>Pseudomonadota</taxon>
        <taxon>Betaproteobacteria</taxon>
        <taxon>Neisseriales</taxon>
        <taxon>Neisseriaceae</taxon>
        <taxon>Neisseria</taxon>
    </lineage>
</organism>
<proteinExistence type="predicted"/>
<gene>
    <name evidence="1" type="ORF">NEIMUCOT_04538</name>
</gene>
<protein>
    <submittedName>
        <fullName evidence="1">Uncharacterized protein</fullName>
    </submittedName>
</protein>
<evidence type="ECO:0000313" key="1">
    <source>
        <dbReference type="EMBL" id="EFC88876.1"/>
    </source>
</evidence>
<name>D2ZV95_NEIM2</name>
<accession>D2ZV95</accession>
<dbReference type="Proteomes" id="UP000003344">
    <property type="component" value="Unassembled WGS sequence"/>
</dbReference>
<dbReference type="AlphaFoldDB" id="D2ZV95"/>
<evidence type="ECO:0000313" key="2">
    <source>
        <dbReference type="Proteomes" id="UP000003344"/>
    </source>
</evidence>
<sequence length="70" mass="7873">MWTTGDRQDGRNGLGDNGFLSIQVLLDRLPINHLLQLQQRKQSICWAIMACAVCGKKILIENPLNVLVEI</sequence>
<comment type="caution">
    <text evidence="1">The sequence shown here is derived from an EMBL/GenBank/DDBJ whole genome shotgun (WGS) entry which is preliminary data.</text>
</comment>
<reference evidence="1 2" key="1">
    <citation type="submission" date="2009-10" db="EMBL/GenBank/DDBJ databases">
        <authorList>
            <person name="Weinstock G."/>
            <person name="Sodergren E."/>
            <person name="Clifton S."/>
            <person name="Fulton L."/>
            <person name="Fulton B."/>
            <person name="Courtney L."/>
            <person name="Fronick C."/>
            <person name="Harrison M."/>
            <person name="Strong C."/>
            <person name="Farmer C."/>
            <person name="Delahaunty K."/>
            <person name="Markovic C."/>
            <person name="Hall O."/>
            <person name="Minx P."/>
            <person name="Tomlinson C."/>
            <person name="Mitreva M."/>
            <person name="Nelson J."/>
            <person name="Hou S."/>
            <person name="Wollam A."/>
            <person name="Pepin K.H."/>
            <person name="Johnson M."/>
            <person name="Bhonagiri V."/>
            <person name="Nash W.E."/>
            <person name="Warren W."/>
            <person name="Chinwalla A."/>
            <person name="Mardis E.R."/>
            <person name="Wilson R.K."/>
        </authorList>
    </citation>
    <scope>NUCLEOTIDE SEQUENCE [LARGE SCALE GENOMIC DNA]</scope>
    <source>
        <strain evidence="2">ATCC 25996 / DSM 4631 / NCTC 10774 / M26</strain>
    </source>
</reference>